<evidence type="ECO:0000256" key="1">
    <source>
        <dbReference type="SAM" id="MobiDB-lite"/>
    </source>
</evidence>
<dbReference type="SUPFAM" id="SSF51905">
    <property type="entry name" value="FAD/NAD(P)-binding domain"/>
    <property type="match status" value="2"/>
</dbReference>
<gene>
    <name evidence="3" type="ORF">MQP27_07460</name>
</gene>
<feature type="domain" description="FAD-dependent urate hydroxylase HpyO/Asp monooxygenase CreE-like FAD/NAD(P)-binding" evidence="2">
    <location>
        <begin position="11"/>
        <end position="162"/>
    </location>
</feature>
<dbReference type="Gene3D" id="1.25.40.10">
    <property type="entry name" value="Tetratricopeptide repeat domain"/>
    <property type="match status" value="1"/>
</dbReference>
<feature type="region of interest" description="Disordered" evidence="1">
    <location>
        <begin position="295"/>
        <end position="325"/>
    </location>
</feature>
<name>A0ABS9Y154_9ACTN</name>
<comment type="caution">
    <text evidence="3">The sequence shown here is derived from an EMBL/GenBank/DDBJ whole genome shotgun (WGS) entry which is preliminary data.</text>
</comment>
<keyword evidence="4" id="KW-1185">Reference proteome</keyword>
<dbReference type="InterPro" id="IPR011990">
    <property type="entry name" value="TPR-like_helical_dom_sf"/>
</dbReference>
<feature type="compositionally biased region" description="Gly residues" evidence="1">
    <location>
        <begin position="306"/>
        <end position="322"/>
    </location>
</feature>
<proteinExistence type="predicted"/>
<dbReference type="SUPFAM" id="SSF48452">
    <property type="entry name" value="TPR-like"/>
    <property type="match status" value="1"/>
</dbReference>
<dbReference type="Pfam" id="PF13454">
    <property type="entry name" value="NAD_binding_9"/>
    <property type="match status" value="1"/>
</dbReference>
<accession>A0ABS9Y154</accession>
<dbReference type="PANTHER" id="PTHR40254">
    <property type="entry name" value="BLR0577 PROTEIN"/>
    <property type="match status" value="1"/>
</dbReference>
<feature type="region of interest" description="Disordered" evidence="1">
    <location>
        <begin position="654"/>
        <end position="677"/>
    </location>
</feature>
<organism evidence="3 4">
    <name type="scientific">Streptomyces cylindrosporus</name>
    <dbReference type="NCBI Taxonomy" id="2927583"/>
    <lineage>
        <taxon>Bacteria</taxon>
        <taxon>Bacillati</taxon>
        <taxon>Actinomycetota</taxon>
        <taxon>Actinomycetes</taxon>
        <taxon>Kitasatosporales</taxon>
        <taxon>Streptomycetaceae</taxon>
        <taxon>Streptomyces</taxon>
    </lineage>
</organism>
<dbReference type="Proteomes" id="UP001165269">
    <property type="component" value="Unassembled WGS sequence"/>
</dbReference>
<evidence type="ECO:0000259" key="2">
    <source>
        <dbReference type="Pfam" id="PF13454"/>
    </source>
</evidence>
<dbReference type="EMBL" id="JALDAY010000002">
    <property type="protein sequence ID" value="MCI3270948.1"/>
    <property type="molecule type" value="Genomic_DNA"/>
</dbReference>
<evidence type="ECO:0000313" key="4">
    <source>
        <dbReference type="Proteomes" id="UP001165269"/>
    </source>
</evidence>
<dbReference type="RefSeq" id="WP_242762504.1">
    <property type="nucleotide sequence ID" value="NZ_JALDAY010000002.1"/>
</dbReference>
<dbReference type="InterPro" id="IPR052189">
    <property type="entry name" value="L-asp_N-monooxygenase_NS-form"/>
</dbReference>
<dbReference type="PANTHER" id="PTHR40254:SF1">
    <property type="entry name" value="BLR0577 PROTEIN"/>
    <property type="match status" value="1"/>
</dbReference>
<protein>
    <submittedName>
        <fullName evidence="3">FAD/NAD(P)-binding protein</fullName>
    </submittedName>
</protein>
<evidence type="ECO:0000313" key="3">
    <source>
        <dbReference type="EMBL" id="MCI3270948.1"/>
    </source>
</evidence>
<dbReference type="InterPro" id="IPR038732">
    <property type="entry name" value="HpyO/CreE_NAD-binding"/>
</dbReference>
<reference evidence="3" key="1">
    <citation type="submission" date="2022-03" db="EMBL/GenBank/DDBJ databases">
        <title>Streptomyces 7R015 and 7R016 isolated from Barleria lupulina in Thailand.</title>
        <authorList>
            <person name="Kanchanasin P."/>
            <person name="Phongsopitanun W."/>
            <person name="Tanasupawat S."/>
        </authorList>
    </citation>
    <scope>NUCLEOTIDE SEQUENCE</scope>
    <source>
        <strain evidence="3">7R015</strain>
    </source>
</reference>
<dbReference type="InterPro" id="IPR036188">
    <property type="entry name" value="FAD/NAD-bd_sf"/>
</dbReference>
<feature type="compositionally biased region" description="Basic residues" evidence="1">
    <location>
        <begin position="658"/>
        <end position="667"/>
    </location>
</feature>
<sequence>MTEVRERYTVAVVGAGAAGTLTAVQLCETATRRRTPLDVVLIDPAPEAGRGSAYATRDPRHRLNVPAGGMSCYPDEPDHFTRWLCRHGEPSVRAADFATRYRYGAYLADTLGQAIVRARGTVSVRRLRTRAESCTDTPDGRLELRLADGSHLTADATVLATGPATPTSTWAPPALRESARFIAEPWAPGALDGPLGRASAGVPGVAGVSEGLGGSLGRTTGVVAGVSEGSVGPLGRTTGAVAGLLEGSDGLLGRTSEAVPSGPGVSEGSAAPSVRADGAVPGVAAVSDGIAGPVSRSAGAVPGVSEGSGGPLGRTSGGGSAGPGVSEGLAGPFARAAGVVPGVAAVSESRAGADSRAGGVVSVESRVSEGLGGLAGAAVVTAGSSGGPSVHAAVSRSTDPVDVLLVGTGLTAVDLALSLDRPGRTVHALSRSGLMPQAHALVPAGPVPAPEGLDDTSLGRLRRAVYRHVSRSVRTHGDWRPALDSLRPHTARLWHSLTPEDRAEFLAREGALWNTHRHRMAPATAESVSRARTARRLTVHTGTVTDVVEHDGALVVTLSNGRTLHVGWVIDCTGPGRRPDDPLWRSLFASGAAVAGPLGMGVGTVEGRLLDAEGRADRPLFTLGAPRRGELWETTAIPEIRVQAAALARQLLAPLAQKPRKRPRPSRRPVDGHGLPLSTHADAAAAYRTGLDRVLKVRAGAEDAFARAVALDPGFALGHAALALLGHECGADVDVPRALAEAQRSAGERADERERSFVDAVTRRVHGDGGDYALVRHLDTHPADALALAAAVPTIAFSGVTDLDDDQALRLVERTSPVYDGHWFHTSLLAFLRQEQGRLGEAGELARRALASEPASGHAVHALAHVHYESGAHEAGRDWLDRWVSGRGRGAVHRAHFSWHIALHELALDDPAAVRRRWFAQLAPGRVVTGVRALVDSGSLLWRARLSDSWRGELPTADVLDTVARDVLERPVTAFTALHAAVALAAAGDLAALHRLRDHASGADEVQREVIVPLCEAFVALVEERFVAAARGLDALLPVLRRVGGSAAQREVVEETLLYALVAAGRCEDAGRLLDARLERQHAPRDRRLRAGLPV</sequence>
<dbReference type="Gene3D" id="3.50.50.60">
    <property type="entry name" value="FAD/NAD(P)-binding domain"/>
    <property type="match status" value="2"/>
</dbReference>